<name>J3N273_ORYBR</name>
<dbReference type="EnsemblPlants" id="OB10G16210.1">
    <property type="protein sequence ID" value="OB10G16210.1"/>
    <property type="gene ID" value="OB10G16210"/>
</dbReference>
<reference evidence="1" key="2">
    <citation type="submission" date="2013-04" db="UniProtKB">
        <authorList>
            <consortium name="EnsemblPlants"/>
        </authorList>
    </citation>
    <scope>IDENTIFICATION</scope>
</reference>
<dbReference type="HOGENOM" id="CLU_2339676_0_0_1"/>
<evidence type="ECO:0000313" key="1">
    <source>
        <dbReference type="EnsemblPlants" id="OB10G16210.1"/>
    </source>
</evidence>
<dbReference type="Proteomes" id="UP000006038">
    <property type="component" value="Chromosome 10"/>
</dbReference>
<sequence>LILFSSPIEYSSPLPSPHTTPHLAIQPHHHLHWASPYPDADFHLPYTSFAQNRHRTLPIPTSFPPYTSFLPPACLSLAHLSCPPLDQSPPSLHAISFS</sequence>
<reference evidence="1" key="1">
    <citation type="journal article" date="2013" name="Nat. Commun.">
        <title>Whole-genome sequencing of Oryza brachyantha reveals mechanisms underlying Oryza genome evolution.</title>
        <authorList>
            <person name="Chen J."/>
            <person name="Huang Q."/>
            <person name="Gao D."/>
            <person name="Wang J."/>
            <person name="Lang Y."/>
            <person name="Liu T."/>
            <person name="Li B."/>
            <person name="Bai Z."/>
            <person name="Luis Goicoechea J."/>
            <person name="Liang C."/>
            <person name="Chen C."/>
            <person name="Zhang W."/>
            <person name="Sun S."/>
            <person name="Liao Y."/>
            <person name="Zhang X."/>
            <person name="Yang L."/>
            <person name="Song C."/>
            <person name="Wang M."/>
            <person name="Shi J."/>
            <person name="Liu G."/>
            <person name="Liu J."/>
            <person name="Zhou H."/>
            <person name="Zhou W."/>
            <person name="Yu Q."/>
            <person name="An N."/>
            <person name="Chen Y."/>
            <person name="Cai Q."/>
            <person name="Wang B."/>
            <person name="Liu B."/>
            <person name="Min J."/>
            <person name="Huang Y."/>
            <person name="Wu H."/>
            <person name="Li Z."/>
            <person name="Zhang Y."/>
            <person name="Yin Y."/>
            <person name="Song W."/>
            <person name="Jiang J."/>
            <person name="Jackson S.A."/>
            <person name="Wing R.A."/>
            <person name="Wang J."/>
            <person name="Chen M."/>
        </authorList>
    </citation>
    <scope>NUCLEOTIDE SEQUENCE [LARGE SCALE GENOMIC DNA]</scope>
    <source>
        <strain evidence="1">cv. IRGC 101232</strain>
    </source>
</reference>
<accession>J3N273</accession>
<dbReference type="AlphaFoldDB" id="J3N273"/>
<protein>
    <submittedName>
        <fullName evidence="1">Uncharacterized protein</fullName>
    </submittedName>
</protein>
<evidence type="ECO:0000313" key="2">
    <source>
        <dbReference type="Proteomes" id="UP000006038"/>
    </source>
</evidence>
<keyword evidence="2" id="KW-1185">Reference proteome</keyword>
<dbReference type="Gramene" id="OB10G16210.1">
    <property type="protein sequence ID" value="OB10G16210.1"/>
    <property type="gene ID" value="OB10G16210"/>
</dbReference>
<organism evidence="1">
    <name type="scientific">Oryza brachyantha</name>
    <name type="common">malo sina</name>
    <dbReference type="NCBI Taxonomy" id="4533"/>
    <lineage>
        <taxon>Eukaryota</taxon>
        <taxon>Viridiplantae</taxon>
        <taxon>Streptophyta</taxon>
        <taxon>Embryophyta</taxon>
        <taxon>Tracheophyta</taxon>
        <taxon>Spermatophyta</taxon>
        <taxon>Magnoliopsida</taxon>
        <taxon>Liliopsida</taxon>
        <taxon>Poales</taxon>
        <taxon>Poaceae</taxon>
        <taxon>BOP clade</taxon>
        <taxon>Oryzoideae</taxon>
        <taxon>Oryzeae</taxon>
        <taxon>Oryzinae</taxon>
        <taxon>Oryza</taxon>
    </lineage>
</organism>
<proteinExistence type="predicted"/>